<dbReference type="SUPFAM" id="SSF48208">
    <property type="entry name" value="Six-hairpin glycosidases"/>
    <property type="match status" value="1"/>
</dbReference>
<evidence type="ECO:0000259" key="2">
    <source>
        <dbReference type="Pfam" id="PF21307"/>
    </source>
</evidence>
<feature type="domain" description="Alpha fucosidase A-like C-terminal" evidence="2">
    <location>
        <begin position="664"/>
        <end position="726"/>
    </location>
</feature>
<proteinExistence type="predicted"/>
<dbReference type="InterPro" id="IPR008928">
    <property type="entry name" value="6-hairpin_glycosidase_sf"/>
</dbReference>
<dbReference type="PANTHER" id="PTHR31084">
    <property type="entry name" value="ALPHA-L-FUCOSIDASE 2"/>
    <property type="match status" value="1"/>
</dbReference>
<dbReference type="AlphaFoldDB" id="A0A7X1E5M7"/>
<dbReference type="Pfam" id="PF22124">
    <property type="entry name" value="Glyco_hydro_95_cat"/>
    <property type="match status" value="1"/>
</dbReference>
<evidence type="ECO:0000313" key="4">
    <source>
        <dbReference type="EMBL" id="MBC2603213.1"/>
    </source>
</evidence>
<evidence type="ECO:0000259" key="1">
    <source>
        <dbReference type="Pfam" id="PF14498"/>
    </source>
</evidence>
<dbReference type="Pfam" id="PF21307">
    <property type="entry name" value="Glyco_hydro_95_C"/>
    <property type="match status" value="1"/>
</dbReference>
<organism evidence="4 5">
    <name type="scientific">Puniceicoccus vermicola</name>
    <dbReference type="NCBI Taxonomy" id="388746"/>
    <lineage>
        <taxon>Bacteria</taxon>
        <taxon>Pseudomonadati</taxon>
        <taxon>Verrucomicrobiota</taxon>
        <taxon>Opitutia</taxon>
        <taxon>Puniceicoccales</taxon>
        <taxon>Puniceicoccaceae</taxon>
        <taxon>Puniceicoccus</taxon>
    </lineage>
</organism>
<feature type="domain" description="Glycosyl hydrolase family 95 N-terminal" evidence="1">
    <location>
        <begin position="9"/>
        <end position="238"/>
    </location>
</feature>
<dbReference type="InterPro" id="IPR016518">
    <property type="entry name" value="Alpha-L-fucosidase"/>
</dbReference>
<protein>
    <submittedName>
        <fullName evidence="4">Glycoside hydrolase family 95 protein</fullName>
    </submittedName>
</protein>
<dbReference type="InterPro" id="IPR012341">
    <property type="entry name" value="6hp_glycosidase-like_sf"/>
</dbReference>
<sequence>MPNPSRPILWFSEPASVWEEALPLGNARLAAMVFGGTDQERVQLNEESLWAGGPVNATNPLAREHLEHVRALLLAGDPVAAEEGIQERMMGRPNRIKPYQTLGDLWFDVDGHANPVNYHRQLDLATATASISYQHNGGRFTRQCWISAPDHLLVYEWQAEDGKWPDLRIRMTRPENASTTANSDGSIQMQGRIDDGLRFAAVAVVITDGKLVAEDDGLTLSGASRVEVRLAAATNYRKPDCDPDAVCRQRLHGVQGRSAHALHFAHETAHRVLFDKASLDLSGGESHPDWPTDRRLRHVKEGGTDIGLEQLLFDYGRYLLISSTRPGSLPANLQGKWNAHLRPAWNSDYHFNINLQMNYWPAEPAHLGECHEPLFDLLESLVESGRHTAREHYGCGGFVLHHLTDIWGFTAPADNYRCGLWPMGGAWIVLHAWEHWQFRQDPTFLKERAFPLIKEAAEFLLDYLVPLPDGTLVTVPSSSPENGYRLPDGREAFLCVGAAMDTQICRELFSAAMEACDILGVFDGFRDRLTDALPRLSPDRIGDDGRLLEWREPFEEIEPGHRHISHLFALYPGTQINPDKTPELAAAARRSLESRLAHGGAHTGWSRAWLVNFYARLHDGNAARQHLVELLRTSTLPNLFDNHPPFQIDGNFGACAGVCEMLLQSHAGEIVWLPALPDGWPSGSVRGLRARGGLEADLTWIDGRLRSAEMRATATGESVFRSGNPQLFSGNGNPPAASFRWKYKPGESMRFVFEPPPAA</sequence>
<dbReference type="Proteomes" id="UP000525652">
    <property type="component" value="Unassembled WGS sequence"/>
</dbReference>
<reference evidence="4 5" key="1">
    <citation type="submission" date="2020-07" db="EMBL/GenBank/DDBJ databases">
        <authorList>
            <person name="Feng X."/>
        </authorList>
    </citation>
    <scope>NUCLEOTIDE SEQUENCE [LARGE SCALE GENOMIC DNA]</scope>
    <source>
        <strain evidence="4 5">JCM14086</strain>
    </source>
</reference>
<dbReference type="PANTHER" id="PTHR31084:SF0">
    <property type="entry name" value="ALPHA-L-FUCOSIDASE 2"/>
    <property type="match status" value="1"/>
</dbReference>
<dbReference type="InterPro" id="IPR049053">
    <property type="entry name" value="AFCA-like_C"/>
</dbReference>
<dbReference type="InterPro" id="IPR027414">
    <property type="entry name" value="GH95_N_dom"/>
</dbReference>
<dbReference type="GO" id="GO:0004560">
    <property type="term" value="F:alpha-L-fucosidase activity"/>
    <property type="evidence" value="ECO:0007669"/>
    <property type="project" value="InterPro"/>
</dbReference>
<keyword evidence="5" id="KW-1185">Reference proteome</keyword>
<dbReference type="PIRSF" id="PIRSF007663">
    <property type="entry name" value="UCP007663"/>
    <property type="match status" value="1"/>
</dbReference>
<name>A0A7X1E5M7_9BACT</name>
<dbReference type="InterPro" id="IPR054363">
    <property type="entry name" value="GH95_cat"/>
</dbReference>
<keyword evidence="4" id="KW-0378">Hydrolase</keyword>
<comment type="caution">
    <text evidence="4">The sequence shown here is derived from an EMBL/GenBank/DDBJ whole genome shotgun (WGS) entry which is preliminary data.</text>
</comment>
<feature type="domain" description="Glycosyl hydrolase family 95 catalytic" evidence="3">
    <location>
        <begin position="261"/>
        <end position="662"/>
    </location>
</feature>
<dbReference type="GO" id="GO:0005975">
    <property type="term" value="P:carbohydrate metabolic process"/>
    <property type="evidence" value="ECO:0007669"/>
    <property type="project" value="InterPro"/>
</dbReference>
<dbReference type="FunFam" id="1.50.10.10:FF:000028">
    <property type="entry name" value="Alpha-L-fucosidase 2"/>
    <property type="match status" value="1"/>
</dbReference>
<dbReference type="Pfam" id="PF14498">
    <property type="entry name" value="Glyco_hyd_65N_2"/>
    <property type="match status" value="1"/>
</dbReference>
<dbReference type="EMBL" id="JACHVA010000124">
    <property type="protein sequence ID" value="MBC2603213.1"/>
    <property type="molecule type" value="Genomic_DNA"/>
</dbReference>
<accession>A0A7X1E5M7</accession>
<evidence type="ECO:0000259" key="3">
    <source>
        <dbReference type="Pfam" id="PF22124"/>
    </source>
</evidence>
<evidence type="ECO:0000313" key="5">
    <source>
        <dbReference type="Proteomes" id="UP000525652"/>
    </source>
</evidence>
<gene>
    <name evidence="4" type="ORF">H5P30_15635</name>
</gene>
<dbReference type="Gene3D" id="1.50.10.10">
    <property type="match status" value="1"/>
</dbReference>